<proteinExistence type="predicted"/>
<dbReference type="SUPFAM" id="SSF52335">
    <property type="entry name" value="Methylglyoxal synthase-like"/>
    <property type="match status" value="1"/>
</dbReference>
<gene>
    <name evidence="2" type="ORF">LZC39_17190</name>
</gene>
<comment type="caution">
    <text evidence="2">The sequence shown here is derived from an EMBL/GenBank/DDBJ whole genome shotgun (WGS) entry which is preliminary data.</text>
</comment>
<organism evidence="2 3">
    <name type="scientific">Campylobacter jejuni</name>
    <dbReference type="NCBI Taxonomy" id="197"/>
    <lineage>
        <taxon>Bacteria</taxon>
        <taxon>Pseudomonadati</taxon>
        <taxon>Campylobacterota</taxon>
        <taxon>Epsilonproteobacteria</taxon>
        <taxon>Campylobacterales</taxon>
        <taxon>Campylobacteraceae</taxon>
        <taxon>Campylobacter</taxon>
    </lineage>
</organism>
<protein>
    <recommendedName>
        <fullName evidence="1">MGS-like domain-containing protein</fullName>
    </recommendedName>
</protein>
<dbReference type="EMBL" id="JAJUOL010001311">
    <property type="protein sequence ID" value="MCH3853822.1"/>
    <property type="molecule type" value="Genomic_DNA"/>
</dbReference>
<dbReference type="Proteomes" id="UP001199644">
    <property type="component" value="Unassembled WGS sequence"/>
</dbReference>
<evidence type="ECO:0000259" key="1">
    <source>
        <dbReference type="PROSITE" id="PS51855"/>
    </source>
</evidence>
<name>A0AAW5EIQ9_CAMJU</name>
<dbReference type="InterPro" id="IPR011607">
    <property type="entry name" value="MGS-like_dom"/>
</dbReference>
<feature type="domain" description="MGS-like" evidence="1">
    <location>
        <begin position="1"/>
        <end position="39"/>
    </location>
</feature>
<dbReference type="PROSITE" id="PS51855">
    <property type="entry name" value="MGS"/>
    <property type="match status" value="1"/>
</dbReference>
<accession>A0AAW5EIQ9</accession>
<sequence length="39" mass="4300">MRALLSVSDKEGIVEFGKELENLGFELLSTGGTFKLLKE</sequence>
<dbReference type="AlphaFoldDB" id="A0AAW5EIQ9"/>
<dbReference type="RefSeq" id="WP_240382147.1">
    <property type="nucleotide sequence ID" value="NZ_JAJUOL010001311.1"/>
</dbReference>
<dbReference type="InterPro" id="IPR036914">
    <property type="entry name" value="MGS-like_dom_sf"/>
</dbReference>
<dbReference type="Gene3D" id="3.40.50.1380">
    <property type="entry name" value="Methylglyoxal synthase-like domain"/>
    <property type="match status" value="1"/>
</dbReference>
<feature type="non-terminal residue" evidence="2">
    <location>
        <position position="39"/>
    </location>
</feature>
<evidence type="ECO:0000313" key="2">
    <source>
        <dbReference type="EMBL" id="MCH3853822.1"/>
    </source>
</evidence>
<reference evidence="2" key="1">
    <citation type="submission" date="2021-12" db="EMBL/GenBank/DDBJ databases">
        <title>Prevalence of phenicol resistance gene fexA in Campylobacter isolated from poultry supply chain.</title>
        <authorList>
            <person name="Tang B."/>
            <person name="Zheng X."/>
            <person name="Lin J."/>
            <person name="Lin R."/>
            <person name="Yang H."/>
            <person name="Shen Z."/>
            <person name="Xia F."/>
        </authorList>
    </citation>
    <scope>NUCLEOTIDE SEQUENCE</scope>
    <source>
        <strain evidence="2">CJHN2011004</strain>
    </source>
</reference>
<evidence type="ECO:0000313" key="3">
    <source>
        <dbReference type="Proteomes" id="UP001199644"/>
    </source>
</evidence>
<dbReference type="Pfam" id="PF02142">
    <property type="entry name" value="MGS"/>
    <property type="match status" value="1"/>
</dbReference>